<dbReference type="EMBL" id="BMFK01000001">
    <property type="protein sequence ID" value="GGE67288.1"/>
    <property type="molecule type" value="Genomic_DNA"/>
</dbReference>
<evidence type="ECO:0008006" key="3">
    <source>
        <dbReference type="Google" id="ProtNLM"/>
    </source>
</evidence>
<reference evidence="1" key="1">
    <citation type="journal article" date="2014" name="Int. J. Syst. Evol. Microbiol.">
        <title>Complete genome sequence of Corynebacterium casei LMG S-19264T (=DSM 44701T), isolated from a smear-ripened cheese.</title>
        <authorList>
            <consortium name="US DOE Joint Genome Institute (JGI-PGF)"/>
            <person name="Walter F."/>
            <person name="Albersmeier A."/>
            <person name="Kalinowski J."/>
            <person name="Ruckert C."/>
        </authorList>
    </citation>
    <scope>NUCLEOTIDE SEQUENCE</scope>
    <source>
        <strain evidence="1">CGMCC 1.12698</strain>
    </source>
</reference>
<dbReference type="Proteomes" id="UP000605259">
    <property type="component" value="Unassembled WGS sequence"/>
</dbReference>
<protein>
    <recommendedName>
        <fullName evidence="3">DUF3993 domain-containing protein</fullName>
    </recommendedName>
</protein>
<proteinExistence type="predicted"/>
<name>A0A917AQ28_9BACI</name>
<gene>
    <name evidence="1" type="ORF">GCM10007140_16800</name>
</gene>
<sequence>MCMERKAIPLLAGILLLIFVFAFVSFSEAQEGTTINRDEALKVVKSGIAAEKEVVKKKLDVANAEKALSPHLTSTSLQAFLDDNIPQSDSKSYSRDNLMNYTPDFSYDNKTKAVYDKEHGLVYVYEQIKGKYYVIMLMKERDMWKITGYNVNTKLLPEIERLQEYGAVLK</sequence>
<reference evidence="1" key="2">
    <citation type="submission" date="2020-09" db="EMBL/GenBank/DDBJ databases">
        <authorList>
            <person name="Sun Q."/>
            <person name="Zhou Y."/>
        </authorList>
    </citation>
    <scope>NUCLEOTIDE SEQUENCE</scope>
    <source>
        <strain evidence="1">CGMCC 1.12698</strain>
    </source>
</reference>
<keyword evidence="2" id="KW-1185">Reference proteome</keyword>
<evidence type="ECO:0000313" key="2">
    <source>
        <dbReference type="Proteomes" id="UP000605259"/>
    </source>
</evidence>
<comment type="caution">
    <text evidence="1">The sequence shown here is derived from an EMBL/GenBank/DDBJ whole genome shotgun (WGS) entry which is preliminary data.</text>
</comment>
<dbReference type="Pfam" id="PF13158">
    <property type="entry name" value="DUF3993"/>
    <property type="match status" value="1"/>
</dbReference>
<organism evidence="1 2">
    <name type="scientific">Priestia taiwanensis</name>
    <dbReference type="NCBI Taxonomy" id="1347902"/>
    <lineage>
        <taxon>Bacteria</taxon>
        <taxon>Bacillati</taxon>
        <taxon>Bacillota</taxon>
        <taxon>Bacilli</taxon>
        <taxon>Bacillales</taxon>
        <taxon>Bacillaceae</taxon>
        <taxon>Priestia</taxon>
    </lineage>
</organism>
<dbReference type="InterPro" id="IPR025056">
    <property type="entry name" value="DUF3993"/>
</dbReference>
<accession>A0A917AQ28</accession>
<dbReference type="AlphaFoldDB" id="A0A917AQ28"/>
<evidence type="ECO:0000313" key="1">
    <source>
        <dbReference type="EMBL" id="GGE67288.1"/>
    </source>
</evidence>